<dbReference type="PANTHER" id="PTHR42103:SF2">
    <property type="entry name" value="AB HYDROLASE-1 DOMAIN-CONTAINING PROTEIN"/>
    <property type="match status" value="1"/>
</dbReference>
<dbReference type="InterPro" id="IPR022742">
    <property type="entry name" value="Hydrolase_4"/>
</dbReference>
<proteinExistence type="predicted"/>
<dbReference type="Gene3D" id="3.40.50.1820">
    <property type="entry name" value="alpha/beta hydrolase"/>
    <property type="match status" value="1"/>
</dbReference>
<protein>
    <submittedName>
        <fullName evidence="2">Alpha/beta hydrolase</fullName>
    </submittedName>
</protein>
<feature type="domain" description="Serine aminopeptidase S33" evidence="1">
    <location>
        <begin position="41"/>
        <end position="150"/>
    </location>
</feature>
<sequence>MSAAAGLAPRMSANTQPLRIAGPAGVLVGAMDEPAAGVALRGVVVICHPNPQQGGTMDNKVVHTLARAFLQLGYRAVRFNYRGVGGSEGEWDEGRGEVDDALAVIAAQRDPALPLALAGFSFGGYIVSHAAQRLADDAKAERLVLVGPATSRFDMTTVPADTLVIHGETDDVVPLSATFDWARPQSLPVVVVPGVGHFFHGQLPLLKSLVVNAWRA</sequence>
<name>A0ABP3VWM3_9BURK</name>
<dbReference type="SUPFAM" id="SSF53474">
    <property type="entry name" value="alpha/beta-Hydrolases"/>
    <property type="match status" value="1"/>
</dbReference>
<dbReference type="Pfam" id="PF12146">
    <property type="entry name" value="Hydrolase_4"/>
    <property type="match status" value="1"/>
</dbReference>
<dbReference type="GO" id="GO:0016787">
    <property type="term" value="F:hydrolase activity"/>
    <property type="evidence" value="ECO:0007669"/>
    <property type="project" value="UniProtKB-KW"/>
</dbReference>
<comment type="caution">
    <text evidence="2">The sequence shown here is derived from an EMBL/GenBank/DDBJ whole genome shotgun (WGS) entry which is preliminary data.</text>
</comment>
<dbReference type="InterPro" id="IPR029058">
    <property type="entry name" value="AB_hydrolase_fold"/>
</dbReference>
<keyword evidence="2" id="KW-0378">Hydrolase</keyword>
<evidence type="ECO:0000313" key="3">
    <source>
        <dbReference type="Proteomes" id="UP001500279"/>
    </source>
</evidence>
<gene>
    <name evidence="2" type="ORF">GCM10009107_61900</name>
</gene>
<accession>A0ABP3VWM3</accession>
<dbReference type="PANTHER" id="PTHR42103">
    <property type="entry name" value="ALPHA/BETA-HYDROLASES SUPERFAMILY PROTEIN"/>
    <property type="match status" value="1"/>
</dbReference>
<evidence type="ECO:0000259" key="1">
    <source>
        <dbReference type="Pfam" id="PF12146"/>
    </source>
</evidence>
<keyword evidence="3" id="KW-1185">Reference proteome</keyword>
<evidence type="ECO:0000313" key="2">
    <source>
        <dbReference type="EMBL" id="GAA0770265.1"/>
    </source>
</evidence>
<reference evidence="3" key="1">
    <citation type="journal article" date="2019" name="Int. J. Syst. Evol. Microbiol.">
        <title>The Global Catalogue of Microorganisms (GCM) 10K type strain sequencing project: providing services to taxonomists for standard genome sequencing and annotation.</title>
        <authorList>
            <consortium name="The Broad Institute Genomics Platform"/>
            <consortium name="The Broad Institute Genome Sequencing Center for Infectious Disease"/>
            <person name="Wu L."/>
            <person name="Ma J."/>
        </authorList>
    </citation>
    <scope>NUCLEOTIDE SEQUENCE [LARGE SCALE GENOMIC DNA]</scope>
    <source>
        <strain evidence="3">JCM 15503</strain>
    </source>
</reference>
<organism evidence="2 3">
    <name type="scientific">Ideonella azotifigens</name>
    <dbReference type="NCBI Taxonomy" id="513160"/>
    <lineage>
        <taxon>Bacteria</taxon>
        <taxon>Pseudomonadati</taxon>
        <taxon>Pseudomonadota</taxon>
        <taxon>Betaproteobacteria</taxon>
        <taxon>Burkholderiales</taxon>
        <taxon>Sphaerotilaceae</taxon>
        <taxon>Ideonella</taxon>
    </lineage>
</organism>
<dbReference type="Proteomes" id="UP001500279">
    <property type="component" value="Unassembled WGS sequence"/>
</dbReference>
<dbReference type="EMBL" id="BAAAEW010000049">
    <property type="protein sequence ID" value="GAA0770265.1"/>
    <property type="molecule type" value="Genomic_DNA"/>
</dbReference>